<dbReference type="PRINTS" id="PR00509">
    <property type="entry name" value="PGMPMM"/>
</dbReference>
<sequence>MKLFGSSGTRGVVGDSLTPEFVLRIAKAAGTVWEADRAVVARDARTTGEMFANAATSGLESVGVDVDRLGPTPTPSAVRYAGETARPAIVITASHNPPEYNGVKLVGADGVELGVDDLEEIESHVLEERFATAAWDAVGDSRRVESANREYVADLLDAVDRESIAAADLTVALDPGHGPGALTSPEFFRKLGCEVVTVNANADGHFPGRPSEPVEPNLGDLKSLVRAADADVGIAHDGDADRAVFVDERGEFVAGEASLAALAAAALDTGDTTVAAVNVSQRLVDVCEDADATLELTPIGATNIITRIRELHAAGERVPIAGEGNGGIFYPEYRLVRDGAYVGAKFLELAAERPVSEIVAPYTDYENVRINLSYDSESELAAMLEAAREFAESADAEPNTIDGYRLDYGDAWVLVRPSGTEPKVRVYAEAGDADRAESLAEAAADPLRDALADPG</sequence>
<feature type="domain" description="Alpha-D-phosphohexomutase alpha/beta/alpha" evidence="9">
    <location>
        <begin position="2"/>
        <end position="130"/>
    </location>
</feature>
<dbReference type="Proteomes" id="UP000236740">
    <property type="component" value="Unassembled WGS sequence"/>
</dbReference>
<dbReference type="EMBL" id="CP031311">
    <property type="protein sequence ID" value="QCC46371.1"/>
    <property type="molecule type" value="Genomic_DNA"/>
</dbReference>
<dbReference type="InterPro" id="IPR005844">
    <property type="entry name" value="A-D-PHexomutase_a/b/a-I"/>
</dbReference>
<dbReference type="CDD" id="cd03087">
    <property type="entry name" value="PGM_like1"/>
    <property type="match status" value="1"/>
</dbReference>
<dbReference type="EC" id="5.4.2.10" evidence="12"/>
<keyword evidence="3" id="KW-0597">Phosphoprotein</keyword>
<dbReference type="EMBL" id="FNVN01000001">
    <property type="protein sequence ID" value="SEG01510.1"/>
    <property type="molecule type" value="Genomic_DNA"/>
</dbReference>
<dbReference type="InterPro" id="IPR036900">
    <property type="entry name" value="A-D-PHexomutase_C_sf"/>
</dbReference>
<comment type="cofactor">
    <cofactor evidence="1">
        <name>Mg(2+)</name>
        <dbReference type="ChEBI" id="CHEBI:18420"/>
    </cofactor>
</comment>
<dbReference type="InterPro" id="IPR005843">
    <property type="entry name" value="A-D-PHexomutase_C"/>
</dbReference>
<evidence type="ECO:0000259" key="10">
    <source>
        <dbReference type="Pfam" id="PF02879"/>
    </source>
</evidence>
<dbReference type="Gene3D" id="3.40.120.10">
    <property type="entry name" value="Alpha-D-Glucose-1,6-Bisphosphate, subunit A, domain 3"/>
    <property type="match status" value="3"/>
</dbReference>
<dbReference type="InterPro" id="IPR005841">
    <property type="entry name" value="Alpha-D-phosphohexomutase_SF"/>
</dbReference>
<accession>A0A1H5WQ61</accession>
<dbReference type="Pfam" id="PF02880">
    <property type="entry name" value="PGM_PMM_III"/>
    <property type="match status" value="1"/>
</dbReference>
<dbReference type="Pfam" id="PF02879">
    <property type="entry name" value="PGM_PMM_II"/>
    <property type="match status" value="1"/>
</dbReference>
<keyword evidence="5 7" id="KW-0460">Magnesium</keyword>
<evidence type="ECO:0000313" key="14">
    <source>
        <dbReference type="Proteomes" id="UP000236740"/>
    </source>
</evidence>
<evidence type="ECO:0000259" key="8">
    <source>
        <dbReference type="Pfam" id="PF00408"/>
    </source>
</evidence>
<dbReference type="Pfam" id="PF00408">
    <property type="entry name" value="PGM_PMM_IV"/>
    <property type="match status" value="1"/>
</dbReference>
<dbReference type="SUPFAM" id="SSF53738">
    <property type="entry name" value="Phosphoglucomutase, first 3 domains"/>
    <property type="match status" value="3"/>
</dbReference>
<evidence type="ECO:0000313" key="13">
    <source>
        <dbReference type="EMBL" id="SEG01510.1"/>
    </source>
</evidence>
<dbReference type="InterPro" id="IPR050060">
    <property type="entry name" value="Phosphoglucosamine_mutase"/>
</dbReference>
<reference evidence="13 14" key="1">
    <citation type="submission" date="2016-10" db="EMBL/GenBank/DDBJ databases">
        <authorList>
            <person name="de Groot N.N."/>
        </authorList>
    </citation>
    <scope>NUCLEOTIDE SEQUENCE [LARGE SCALE GENOMIC DNA]</scope>
    <source>
        <strain evidence="13 14">CGMCC 1.10331</strain>
    </source>
</reference>
<evidence type="ECO:0000313" key="12">
    <source>
        <dbReference type="EMBL" id="QCC46371.1"/>
    </source>
</evidence>
<comment type="similarity">
    <text evidence="2 7">Belongs to the phosphohexose mutase family.</text>
</comment>
<dbReference type="OrthoDB" id="10363at2157"/>
<evidence type="ECO:0000256" key="5">
    <source>
        <dbReference type="ARBA" id="ARBA00022842"/>
    </source>
</evidence>
<dbReference type="InterPro" id="IPR016066">
    <property type="entry name" value="A-D-PHexomutase_CS"/>
</dbReference>
<protein>
    <submittedName>
        <fullName evidence="12">Phosphoglucosamine mutase</fullName>
        <ecNumber evidence="12">5.4.2.10</ecNumber>
    </submittedName>
    <submittedName>
        <fullName evidence="13">Phosphomannomutase / phosphoglucomutase</fullName>
    </submittedName>
</protein>
<proteinExistence type="inferred from homology"/>
<dbReference type="GO" id="GO:0004615">
    <property type="term" value="F:phosphomannomutase activity"/>
    <property type="evidence" value="ECO:0007669"/>
    <property type="project" value="TreeGrafter"/>
</dbReference>
<dbReference type="InterPro" id="IPR005845">
    <property type="entry name" value="A-D-PHexomutase_a/b/a-II"/>
</dbReference>
<feature type="domain" description="Alpha-D-phosphohexomutase C-terminal" evidence="8">
    <location>
        <begin position="388"/>
        <end position="444"/>
    </location>
</feature>
<feature type="domain" description="Alpha-D-phosphohexomutase alpha/beta/alpha" evidence="11">
    <location>
        <begin position="258"/>
        <end position="363"/>
    </location>
</feature>
<dbReference type="Pfam" id="PF02878">
    <property type="entry name" value="PGM_PMM_I"/>
    <property type="match status" value="1"/>
</dbReference>
<dbReference type="Proteomes" id="UP000296733">
    <property type="component" value="Chromosome"/>
</dbReference>
<organism evidence="13 14">
    <name type="scientific">Halobellus limi</name>
    <dbReference type="NCBI Taxonomy" id="699433"/>
    <lineage>
        <taxon>Archaea</taxon>
        <taxon>Methanobacteriati</taxon>
        <taxon>Methanobacteriota</taxon>
        <taxon>Stenosarchaea group</taxon>
        <taxon>Halobacteria</taxon>
        <taxon>Halobacteriales</taxon>
        <taxon>Haloferacaceae</taxon>
        <taxon>Halobellus</taxon>
    </lineage>
</organism>
<feature type="domain" description="Alpha-D-phosphohexomutase alpha/beta/alpha" evidence="10">
    <location>
        <begin position="150"/>
        <end position="250"/>
    </location>
</feature>
<dbReference type="GO" id="GO:0008966">
    <property type="term" value="F:phosphoglucosamine mutase activity"/>
    <property type="evidence" value="ECO:0007669"/>
    <property type="project" value="UniProtKB-EC"/>
</dbReference>
<dbReference type="PROSITE" id="PS00710">
    <property type="entry name" value="PGM_PMM"/>
    <property type="match status" value="1"/>
</dbReference>
<evidence type="ECO:0000313" key="15">
    <source>
        <dbReference type="Proteomes" id="UP000296733"/>
    </source>
</evidence>
<dbReference type="SUPFAM" id="SSF55957">
    <property type="entry name" value="Phosphoglucomutase, C-terminal domain"/>
    <property type="match status" value="1"/>
</dbReference>
<evidence type="ECO:0000256" key="6">
    <source>
        <dbReference type="ARBA" id="ARBA00023235"/>
    </source>
</evidence>
<dbReference type="GO" id="GO:0000287">
    <property type="term" value="F:magnesium ion binding"/>
    <property type="evidence" value="ECO:0007669"/>
    <property type="project" value="InterPro"/>
</dbReference>
<reference evidence="12 15" key="2">
    <citation type="journal article" date="2019" name="Nat. Commun.">
        <title>A new type of DNA phosphorothioation-based antiviral system in archaea.</title>
        <authorList>
            <person name="Xiong L."/>
            <person name="Liu S."/>
            <person name="Chen S."/>
            <person name="Xiao Y."/>
            <person name="Zhu B."/>
            <person name="Gao Y."/>
            <person name="Zhang Y."/>
            <person name="Chen B."/>
            <person name="Luo J."/>
            <person name="Deng Z."/>
            <person name="Chen X."/>
            <person name="Wang L."/>
            <person name="Chen S."/>
        </authorList>
    </citation>
    <scope>NUCLEOTIDE SEQUENCE [LARGE SCALE GENOMIC DNA]</scope>
    <source>
        <strain evidence="12 15">CGMCC 1.10331</strain>
    </source>
</reference>
<dbReference type="RefSeq" id="WP_103991032.1">
    <property type="nucleotide sequence ID" value="NZ_CP031311.1"/>
</dbReference>
<evidence type="ECO:0000256" key="7">
    <source>
        <dbReference type="RuleBase" id="RU004326"/>
    </source>
</evidence>
<dbReference type="PANTHER" id="PTHR42946:SF1">
    <property type="entry name" value="PHOSPHOGLUCOMUTASE (ALPHA-D-GLUCOSE-1,6-BISPHOSPHATE-DEPENDENT)"/>
    <property type="match status" value="1"/>
</dbReference>
<dbReference type="NCBIfam" id="TIGR03990">
    <property type="entry name" value="Arch_GlmM"/>
    <property type="match status" value="1"/>
</dbReference>
<evidence type="ECO:0000256" key="4">
    <source>
        <dbReference type="ARBA" id="ARBA00022723"/>
    </source>
</evidence>
<keyword evidence="6 12" id="KW-0413">Isomerase</keyword>
<evidence type="ECO:0000256" key="3">
    <source>
        <dbReference type="ARBA" id="ARBA00022553"/>
    </source>
</evidence>
<dbReference type="GO" id="GO:0005975">
    <property type="term" value="P:carbohydrate metabolic process"/>
    <property type="evidence" value="ECO:0007669"/>
    <property type="project" value="InterPro"/>
</dbReference>
<dbReference type="InterPro" id="IPR005846">
    <property type="entry name" value="A-D-PHexomutase_a/b/a-III"/>
</dbReference>
<dbReference type="KEGG" id="hlm:DV707_01020"/>
<dbReference type="GeneID" id="39856624"/>
<dbReference type="PANTHER" id="PTHR42946">
    <property type="entry name" value="PHOSPHOHEXOSE MUTASE"/>
    <property type="match status" value="1"/>
</dbReference>
<keyword evidence="4 7" id="KW-0479">Metal-binding</keyword>
<dbReference type="InterPro" id="IPR024086">
    <property type="entry name" value="GlmM_arc-type"/>
</dbReference>
<dbReference type="Gene3D" id="3.30.310.50">
    <property type="entry name" value="Alpha-D-phosphohexomutase, C-terminal domain"/>
    <property type="match status" value="1"/>
</dbReference>
<evidence type="ECO:0000259" key="9">
    <source>
        <dbReference type="Pfam" id="PF02878"/>
    </source>
</evidence>
<keyword evidence="14" id="KW-1185">Reference proteome</keyword>
<evidence type="ECO:0000259" key="11">
    <source>
        <dbReference type="Pfam" id="PF02880"/>
    </source>
</evidence>
<dbReference type="InterPro" id="IPR016055">
    <property type="entry name" value="A-D-PHexomutase_a/b/a-I/II/III"/>
</dbReference>
<dbReference type="AlphaFoldDB" id="A0A1H5WQ61"/>
<gene>
    <name evidence="12" type="primary">glmM</name>
    <name evidence="12" type="ORF">DV707_01020</name>
    <name evidence="13" type="ORF">SAMN04488133_1356</name>
</gene>
<evidence type="ECO:0000256" key="1">
    <source>
        <dbReference type="ARBA" id="ARBA00001946"/>
    </source>
</evidence>
<name>A0A1H5WQ61_9EURY</name>
<evidence type="ECO:0000256" key="2">
    <source>
        <dbReference type="ARBA" id="ARBA00010231"/>
    </source>
</evidence>